<name>A0A1I0Z272_9BACI</name>
<dbReference type="OrthoDB" id="2660939at2"/>
<dbReference type="InterPro" id="IPR023833">
    <property type="entry name" value="Signal_pept_SipW-depend-type"/>
</dbReference>
<dbReference type="AlphaFoldDB" id="A0A1I0Z272"/>
<evidence type="ECO:0000313" key="1">
    <source>
        <dbReference type="EMBL" id="SFB19417.1"/>
    </source>
</evidence>
<dbReference type="Pfam" id="PF12389">
    <property type="entry name" value="Peptidase_M73"/>
    <property type="match status" value="1"/>
</dbReference>
<evidence type="ECO:0000313" key="2">
    <source>
        <dbReference type="Proteomes" id="UP000198642"/>
    </source>
</evidence>
<sequence>MSFKKKLGLGVASAVLGISLVGGGTFAYFNDVETTNNTFASGTLDLTVDPTTIIDVENMKPGDKMNRHFELVNDGTLDISEVLLTTDYSVEDAVGDNGDEDFGDHIRVNFLKNEDKNGLIQEPENVITSAALSDLKGEMPDAVKNQIEAWFGWGDEESGLKAGDSDDLYVQFEFVDSGEPQNEFQGDALTLEWSFDAQQTDGELK</sequence>
<reference evidence="1 2" key="1">
    <citation type="submission" date="2016-10" db="EMBL/GenBank/DDBJ databases">
        <authorList>
            <person name="de Groot N.N."/>
        </authorList>
    </citation>
    <scope>NUCLEOTIDE SEQUENCE [LARGE SCALE GENOMIC DNA]</scope>
    <source>
        <strain evidence="1 2">CGMCC 1.3702</strain>
    </source>
</reference>
<accession>A0A1I0Z272</accession>
<keyword evidence="2" id="KW-1185">Reference proteome</keyword>
<protein>
    <submittedName>
        <fullName evidence="1">Spore coat-associated protein N</fullName>
    </submittedName>
</protein>
<dbReference type="RefSeq" id="WP_090238368.1">
    <property type="nucleotide sequence ID" value="NZ_FOJW01000009.1"/>
</dbReference>
<gene>
    <name evidence="1" type="ORF">SAMN04488072_10992</name>
</gene>
<dbReference type="EMBL" id="FOJW01000009">
    <property type="protein sequence ID" value="SFB19417.1"/>
    <property type="molecule type" value="Genomic_DNA"/>
</dbReference>
<dbReference type="Proteomes" id="UP000198642">
    <property type="component" value="Unassembled WGS sequence"/>
</dbReference>
<proteinExistence type="predicted"/>
<dbReference type="STRING" id="237679.SAMN04488072_10992"/>
<organism evidence="1 2">
    <name type="scientific">Lentibacillus halodurans</name>
    <dbReference type="NCBI Taxonomy" id="237679"/>
    <lineage>
        <taxon>Bacteria</taxon>
        <taxon>Bacillati</taxon>
        <taxon>Bacillota</taxon>
        <taxon>Bacilli</taxon>
        <taxon>Bacillales</taxon>
        <taxon>Bacillaceae</taxon>
        <taxon>Lentibacillus</taxon>
    </lineage>
</organism>
<dbReference type="InterPro" id="IPR022121">
    <property type="entry name" value="Peptidase_M73_camelysin"/>
</dbReference>
<dbReference type="NCBIfam" id="TIGR04088">
    <property type="entry name" value="cognate_SipW"/>
    <property type="match status" value="1"/>
</dbReference>